<dbReference type="EMBL" id="JACRWC010000030">
    <property type="protein sequence ID" value="MBC5998730.1"/>
    <property type="molecule type" value="Genomic_DNA"/>
</dbReference>
<dbReference type="AlphaFoldDB" id="A0A923NEJ1"/>
<keyword evidence="2" id="KW-1185">Reference proteome</keyword>
<proteinExistence type="predicted"/>
<name>A0A923NEJ1_9FIRM</name>
<accession>A0A923NEJ1</accession>
<sequence length="55" mass="6625">MVREMKKEGLDADQMLERYRDRYWDPIMEQEQPIEAFLINAKNIIKAALRALDEK</sequence>
<comment type="caution">
    <text evidence="1">The sequence shown here is derived from an EMBL/GenBank/DDBJ whole genome shotgun (WGS) entry which is preliminary data.</text>
</comment>
<gene>
    <name evidence="1" type="ORF">H8876_01740</name>
</gene>
<protein>
    <submittedName>
        <fullName evidence="1">Uncharacterized protein</fullName>
    </submittedName>
</protein>
<evidence type="ECO:0000313" key="1">
    <source>
        <dbReference type="EMBL" id="MBC5998730.1"/>
    </source>
</evidence>
<evidence type="ECO:0000313" key="2">
    <source>
        <dbReference type="Proteomes" id="UP000644115"/>
    </source>
</evidence>
<dbReference type="Proteomes" id="UP000644115">
    <property type="component" value="Unassembled WGS sequence"/>
</dbReference>
<organism evidence="1 2">
    <name type="scientific">Lentihominibacter faecis</name>
    <dbReference type="NCBI Taxonomy" id="2764712"/>
    <lineage>
        <taxon>Bacteria</taxon>
        <taxon>Bacillati</taxon>
        <taxon>Bacillota</taxon>
        <taxon>Clostridia</taxon>
        <taxon>Peptostreptococcales</taxon>
        <taxon>Anaerovoracaceae</taxon>
        <taxon>Lentihominibacter</taxon>
    </lineage>
</organism>
<reference evidence="1" key="1">
    <citation type="submission" date="2020-08" db="EMBL/GenBank/DDBJ databases">
        <authorList>
            <person name="Liu C."/>
            <person name="Sun Q."/>
        </authorList>
    </citation>
    <scope>NUCLEOTIDE SEQUENCE</scope>
    <source>
        <strain evidence="1">BX16</strain>
    </source>
</reference>
<dbReference type="RefSeq" id="WP_249286279.1">
    <property type="nucleotide sequence ID" value="NZ_JACRWC010000030.1"/>
</dbReference>